<proteinExistence type="predicted"/>
<protein>
    <submittedName>
        <fullName evidence="1">Uncharacterized protein</fullName>
    </submittedName>
</protein>
<dbReference type="HOGENOM" id="CLU_1870752_0_0_2"/>
<accession>A2SR48</accession>
<sequence>MTGMTDMPAPGEQIDLLKLKEIRQRERINVYLYMDEEIAKTSNVADDVEKYRLIDMDFRPVLEIEDWLKNMQKHMKQIEGPGANIEKMLKEQPLSAEILEIGTMQTAVGPRGYIKALLPYLDEMEEMEVRKATGFK</sequence>
<organism evidence="1 2">
    <name type="scientific">Methanocorpusculum labreanum (strain ATCC 43576 / DSM 4855 / Z)</name>
    <dbReference type="NCBI Taxonomy" id="410358"/>
    <lineage>
        <taxon>Archaea</taxon>
        <taxon>Methanobacteriati</taxon>
        <taxon>Methanobacteriota</taxon>
        <taxon>Stenosarchaea group</taxon>
        <taxon>Methanomicrobia</taxon>
        <taxon>Methanomicrobiales</taxon>
        <taxon>Methanocorpusculaceae</taxon>
        <taxon>Methanocorpusculum</taxon>
    </lineage>
</organism>
<reference evidence="1 2" key="1">
    <citation type="journal article" date="2009" name="Stand. Genomic Sci.">
        <title>Complete genome sequence of Methanocorpusculum labreanum type strain Z.</title>
        <authorList>
            <person name="Anderson I.J."/>
            <person name="Sieprawska-Lupa M."/>
            <person name="Goltsman E."/>
            <person name="Lapidus A."/>
            <person name="Copeland A."/>
            <person name="Glavina Del Rio T."/>
            <person name="Tice H."/>
            <person name="Dalin E."/>
            <person name="Barry K."/>
            <person name="Pitluck S."/>
            <person name="Hauser L."/>
            <person name="Land M."/>
            <person name="Lucas S."/>
            <person name="Richardson P."/>
            <person name="Whitman W.B."/>
            <person name="Kyrpides N.C."/>
        </authorList>
    </citation>
    <scope>NUCLEOTIDE SEQUENCE [LARGE SCALE GENOMIC DNA]</scope>
    <source>
        <strain evidence="2">ATCC 43576 / DSM 4855 / Z</strain>
    </source>
</reference>
<dbReference type="AlphaFoldDB" id="A2SR48"/>
<evidence type="ECO:0000313" key="1">
    <source>
        <dbReference type="EMBL" id="ABN06804.1"/>
    </source>
</evidence>
<dbReference type="KEGG" id="mla:Mlab_0630"/>
<name>A2SR48_METLZ</name>
<gene>
    <name evidence="1" type="ordered locus">Mlab_0630</name>
</gene>
<dbReference type="Proteomes" id="UP000000365">
    <property type="component" value="Chromosome"/>
</dbReference>
<evidence type="ECO:0000313" key="2">
    <source>
        <dbReference type="Proteomes" id="UP000000365"/>
    </source>
</evidence>
<dbReference type="EMBL" id="CP000559">
    <property type="protein sequence ID" value="ABN06804.1"/>
    <property type="molecule type" value="Genomic_DNA"/>
</dbReference>
<keyword evidence="2" id="KW-1185">Reference proteome</keyword>
<dbReference type="eggNOG" id="arCOG06924">
    <property type="taxonomic scope" value="Archaea"/>
</dbReference>